<reference evidence="1 2" key="2">
    <citation type="submission" date="2017-02" db="EMBL/GenBank/DDBJ databases">
        <title>A genome survey and senescence transcriptome analysis in Lentinula edodes.</title>
        <authorList>
            <person name="Sakamoto Y."/>
            <person name="Nakade K."/>
            <person name="Sato S."/>
            <person name="Yoshida Y."/>
            <person name="Miyazaki K."/>
            <person name="Natsume S."/>
            <person name="Konno N."/>
        </authorList>
    </citation>
    <scope>NUCLEOTIDE SEQUENCE [LARGE SCALE GENOMIC DNA]</scope>
    <source>
        <strain evidence="1 2">NBRC 111202</strain>
    </source>
</reference>
<evidence type="ECO:0000313" key="1">
    <source>
        <dbReference type="EMBL" id="GAV99715.1"/>
    </source>
</evidence>
<dbReference type="AlphaFoldDB" id="A0A1Q3DXR5"/>
<sequence length="144" mass="16725">MNPRCKDITRFGHNNCFILRLPIELQTQIFIECASYPYGQLMIEHEVPQVLLLVCKYWRDLAYATSRLWSSFEIHFGTWEQNFKGTEGDARILSRVRLFARGNIISLPIRNVGASYATLLEVARHRAVDAKFLLRAPFKCRTCT</sequence>
<protein>
    <submittedName>
        <fullName evidence="1">Uncharacterized protein</fullName>
    </submittedName>
</protein>
<gene>
    <name evidence="1" type="ORF">LENED_001193</name>
</gene>
<organism evidence="1 2">
    <name type="scientific">Lentinula edodes</name>
    <name type="common">Shiitake mushroom</name>
    <name type="synonym">Lentinus edodes</name>
    <dbReference type="NCBI Taxonomy" id="5353"/>
    <lineage>
        <taxon>Eukaryota</taxon>
        <taxon>Fungi</taxon>
        <taxon>Dikarya</taxon>
        <taxon>Basidiomycota</taxon>
        <taxon>Agaricomycotina</taxon>
        <taxon>Agaricomycetes</taxon>
        <taxon>Agaricomycetidae</taxon>
        <taxon>Agaricales</taxon>
        <taxon>Marasmiineae</taxon>
        <taxon>Omphalotaceae</taxon>
        <taxon>Lentinula</taxon>
    </lineage>
</organism>
<dbReference type="EMBL" id="BDGU01000017">
    <property type="protein sequence ID" value="GAV99715.1"/>
    <property type="molecule type" value="Genomic_DNA"/>
</dbReference>
<reference evidence="1 2" key="1">
    <citation type="submission" date="2016-08" db="EMBL/GenBank/DDBJ databases">
        <authorList>
            <consortium name="Lentinula edodes genome sequencing consortium"/>
            <person name="Sakamoto Y."/>
            <person name="Nakade K."/>
            <person name="Sato S."/>
            <person name="Yoshida Y."/>
            <person name="Miyazaki K."/>
            <person name="Natsume S."/>
            <person name="Konno N."/>
        </authorList>
    </citation>
    <scope>NUCLEOTIDE SEQUENCE [LARGE SCALE GENOMIC DNA]</scope>
    <source>
        <strain evidence="1 2">NBRC 111202</strain>
    </source>
</reference>
<name>A0A1Q3DXR5_LENED</name>
<comment type="caution">
    <text evidence="1">The sequence shown here is derived from an EMBL/GenBank/DDBJ whole genome shotgun (WGS) entry which is preliminary data.</text>
</comment>
<dbReference type="Proteomes" id="UP000188533">
    <property type="component" value="Unassembled WGS sequence"/>
</dbReference>
<keyword evidence="2" id="KW-1185">Reference proteome</keyword>
<evidence type="ECO:0000313" key="2">
    <source>
        <dbReference type="Proteomes" id="UP000188533"/>
    </source>
</evidence>
<proteinExistence type="predicted"/>
<accession>A0A1Q3DXR5</accession>